<dbReference type="InterPro" id="IPR011006">
    <property type="entry name" value="CheY-like_superfamily"/>
</dbReference>
<feature type="modified residue" description="4-aspartylphosphate" evidence="1">
    <location>
        <position position="62"/>
    </location>
</feature>
<protein>
    <submittedName>
        <fullName evidence="3">CheY-like chemotaxis protein</fullName>
    </submittedName>
</protein>
<dbReference type="AlphaFoldDB" id="A0A841H008"/>
<sequence length="138" mass="15940">MSEPMLNILLVEDDEVDVMNVRRAFQKNNIRNPLWVAGNGLEALETLRGSDMPRERRLVLLDLNMPRMNGIEFLRALREDEELRPTPVVVLTTSADERDRVDAYNLNVAGYILKPVTFVSFVETMATLNKYWTLVEYP</sequence>
<proteinExistence type="predicted"/>
<dbReference type="CDD" id="cd17557">
    <property type="entry name" value="REC_Rcp-like"/>
    <property type="match status" value="1"/>
</dbReference>
<evidence type="ECO:0000256" key="1">
    <source>
        <dbReference type="PROSITE-ProRule" id="PRU00169"/>
    </source>
</evidence>
<dbReference type="Pfam" id="PF00072">
    <property type="entry name" value="Response_reg"/>
    <property type="match status" value="1"/>
</dbReference>
<gene>
    <name evidence="3" type="ORF">HNQ61_002922</name>
</gene>
<dbReference type="PANTHER" id="PTHR44520">
    <property type="entry name" value="RESPONSE REGULATOR RCP1-RELATED"/>
    <property type="match status" value="1"/>
</dbReference>
<dbReference type="Gene3D" id="3.40.50.2300">
    <property type="match status" value="1"/>
</dbReference>
<evidence type="ECO:0000259" key="2">
    <source>
        <dbReference type="PROSITE" id="PS50110"/>
    </source>
</evidence>
<evidence type="ECO:0000313" key="4">
    <source>
        <dbReference type="Proteomes" id="UP000582837"/>
    </source>
</evidence>
<dbReference type="GO" id="GO:0000160">
    <property type="term" value="P:phosphorelay signal transduction system"/>
    <property type="evidence" value="ECO:0007669"/>
    <property type="project" value="InterPro"/>
</dbReference>
<keyword evidence="4" id="KW-1185">Reference proteome</keyword>
<dbReference type="PANTHER" id="PTHR44520:SF2">
    <property type="entry name" value="RESPONSE REGULATOR RCP1"/>
    <property type="match status" value="1"/>
</dbReference>
<reference evidence="3 4" key="1">
    <citation type="submission" date="2020-08" db="EMBL/GenBank/DDBJ databases">
        <title>Genomic Encyclopedia of Type Strains, Phase IV (KMG-IV): sequencing the most valuable type-strain genomes for metagenomic binning, comparative biology and taxonomic classification.</title>
        <authorList>
            <person name="Goeker M."/>
        </authorList>
    </citation>
    <scope>NUCLEOTIDE SEQUENCE [LARGE SCALE GENOMIC DNA]</scope>
    <source>
        <strain evidence="3 4">DSM 29007</strain>
    </source>
</reference>
<dbReference type="SUPFAM" id="SSF52172">
    <property type="entry name" value="CheY-like"/>
    <property type="match status" value="1"/>
</dbReference>
<dbReference type="InterPro" id="IPR052893">
    <property type="entry name" value="TCS_response_regulator"/>
</dbReference>
<organism evidence="3 4">
    <name type="scientific">Longimicrobium terrae</name>
    <dbReference type="NCBI Taxonomy" id="1639882"/>
    <lineage>
        <taxon>Bacteria</taxon>
        <taxon>Pseudomonadati</taxon>
        <taxon>Gemmatimonadota</taxon>
        <taxon>Longimicrobiia</taxon>
        <taxon>Longimicrobiales</taxon>
        <taxon>Longimicrobiaceae</taxon>
        <taxon>Longimicrobium</taxon>
    </lineage>
</organism>
<evidence type="ECO:0000313" key="3">
    <source>
        <dbReference type="EMBL" id="MBB6071298.1"/>
    </source>
</evidence>
<accession>A0A841H008</accession>
<dbReference type="Proteomes" id="UP000582837">
    <property type="component" value="Unassembled WGS sequence"/>
</dbReference>
<comment type="caution">
    <text evidence="3">The sequence shown here is derived from an EMBL/GenBank/DDBJ whole genome shotgun (WGS) entry which is preliminary data.</text>
</comment>
<dbReference type="EMBL" id="JACHIA010000007">
    <property type="protein sequence ID" value="MBB6071298.1"/>
    <property type="molecule type" value="Genomic_DNA"/>
</dbReference>
<dbReference type="InterPro" id="IPR001789">
    <property type="entry name" value="Sig_transdc_resp-reg_receiver"/>
</dbReference>
<keyword evidence="1" id="KW-0597">Phosphoprotein</keyword>
<name>A0A841H008_9BACT</name>
<dbReference type="PROSITE" id="PS50110">
    <property type="entry name" value="RESPONSE_REGULATORY"/>
    <property type="match status" value="1"/>
</dbReference>
<feature type="domain" description="Response regulatory" evidence="2">
    <location>
        <begin position="7"/>
        <end position="129"/>
    </location>
</feature>
<dbReference type="SMART" id="SM00448">
    <property type="entry name" value="REC"/>
    <property type="match status" value="1"/>
</dbReference>